<dbReference type="EMBL" id="NJHN03000012">
    <property type="protein sequence ID" value="KAH9426257.1"/>
    <property type="molecule type" value="Genomic_DNA"/>
</dbReference>
<keyword evidence="2" id="KW-1185">Reference proteome</keyword>
<reference evidence="1 2" key="2">
    <citation type="journal article" date="2022" name="Mol. Biol. Evol.">
        <title>Comparative Genomics Reveals Insights into the Divergent Evolution of Astigmatic Mites and Household Pest Adaptations.</title>
        <authorList>
            <person name="Xiong Q."/>
            <person name="Wan A.T."/>
            <person name="Liu X."/>
            <person name="Fung C.S."/>
            <person name="Xiao X."/>
            <person name="Malainual N."/>
            <person name="Hou J."/>
            <person name="Wang L."/>
            <person name="Wang M."/>
            <person name="Yang K.Y."/>
            <person name="Cui Y."/>
            <person name="Leung E.L."/>
            <person name="Nong W."/>
            <person name="Shin S.K."/>
            <person name="Au S.W."/>
            <person name="Jeong K.Y."/>
            <person name="Chew F.T."/>
            <person name="Hui J.H."/>
            <person name="Leung T.F."/>
            <person name="Tungtrongchitr A."/>
            <person name="Zhong N."/>
            <person name="Liu Z."/>
            <person name="Tsui S.K."/>
        </authorList>
    </citation>
    <scope>NUCLEOTIDE SEQUENCE [LARGE SCALE GENOMIC DNA]</scope>
    <source>
        <strain evidence="1">Derp</strain>
    </source>
</reference>
<gene>
    <name evidence="1" type="ORF">DERP_007197</name>
</gene>
<evidence type="ECO:0000313" key="2">
    <source>
        <dbReference type="Proteomes" id="UP000887458"/>
    </source>
</evidence>
<reference evidence="1 2" key="1">
    <citation type="journal article" date="2018" name="J. Allergy Clin. Immunol.">
        <title>High-quality assembly of Dermatophagoides pteronyssinus genome and transcriptome reveals a wide range of novel allergens.</title>
        <authorList>
            <person name="Liu X.Y."/>
            <person name="Yang K.Y."/>
            <person name="Wang M.Q."/>
            <person name="Kwok J.S."/>
            <person name="Zeng X."/>
            <person name="Yang Z."/>
            <person name="Xiao X.J."/>
            <person name="Lau C.P."/>
            <person name="Li Y."/>
            <person name="Huang Z.M."/>
            <person name="Ba J.G."/>
            <person name="Yim A.K."/>
            <person name="Ouyang C.Y."/>
            <person name="Ngai S.M."/>
            <person name="Chan T.F."/>
            <person name="Leung E.L."/>
            <person name="Liu L."/>
            <person name="Liu Z.G."/>
            <person name="Tsui S.K."/>
        </authorList>
    </citation>
    <scope>NUCLEOTIDE SEQUENCE [LARGE SCALE GENOMIC DNA]</scope>
    <source>
        <strain evidence="1">Derp</strain>
    </source>
</reference>
<comment type="caution">
    <text evidence="1">The sequence shown here is derived from an EMBL/GenBank/DDBJ whole genome shotgun (WGS) entry which is preliminary data.</text>
</comment>
<dbReference type="Proteomes" id="UP000887458">
    <property type="component" value="Unassembled WGS sequence"/>
</dbReference>
<evidence type="ECO:0000313" key="1">
    <source>
        <dbReference type="EMBL" id="KAH9426257.1"/>
    </source>
</evidence>
<protein>
    <submittedName>
        <fullName evidence="1">Uncharacterized protein</fullName>
    </submittedName>
</protein>
<proteinExistence type="predicted"/>
<name>A0ABQ8JUL0_DERPT</name>
<accession>A0ABQ8JUL0</accession>
<sequence>MNQKFDSIRMLYDSNVVFANNSTADRASSSPTVLFDSFESDRNTAEYSRSNSATFGVNIADV</sequence>
<organism evidence="1 2">
    <name type="scientific">Dermatophagoides pteronyssinus</name>
    <name type="common">European house dust mite</name>
    <dbReference type="NCBI Taxonomy" id="6956"/>
    <lineage>
        <taxon>Eukaryota</taxon>
        <taxon>Metazoa</taxon>
        <taxon>Ecdysozoa</taxon>
        <taxon>Arthropoda</taxon>
        <taxon>Chelicerata</taxon>
        <taxon>Arachnida</taxon>
        <taxon>Acari</taxon>
        <taxon>Acariformes</taxon>
        <taxon>Sarcoptiformes</taxon>
        <taxon>Astigmata</taxon>
        <taxon>Psoroptidia</taxon>
        <taxon>Analgoidea</taxon>
        <taxon>Pyroglyphidae</taxon>
        <taxon>Dermatophagoidinae</taxon>
        <taxon>Dermatophagoides</taxon>
    </lineage>
</organism>